<dbReference type="InterPro" id="IPR051604">
    <property type="entry name" value="Ergot_Alk_Oxidoreductase"/>
</dbReference>
<dbReference type="InParanoid" id="A0A1B7N9M6"/>
<gene>
    <name evidence="2" type="ORF">K503DRAFT_780577</name>
</gene>
<proteinExistence type="predicted"/>
<dbReference type="OrthoDB" id="10254221at2759"/>
<dbReference type="PANTHER" id="PTHR43162">
    <property type="match status" value="1"/>
</dbReference>
<dbReference type="Proteomes" id="UP000092154">
    <property type="component" value="Unassembled WGS sequence"/>
</dbReference>
<accession>A0A1B7N9M6</accession>
<dbReference type="AlphaFoldDB" id="A0A1B7N9M6"/>
<keyword evidence="3" id="KW-1185">Reference proteome</keyword>
<sequence length="316" mass="34975">MSRTLCITSADGQIGHSLSKLLLANKQFSTKIKKLYCHALDPDSEKCRELADNGAEIIAHKNDYRVLAQALKATGADTICLIPPAHAHKLKHSKDMIKAVKEAEIKNTVLLSSAGTDLAEEKHQPHLRQFTKIETETMQLRYTEGTQAVTSQCIIRAGFYAENLLLYEKDMEKNNGKLCLPIGEQHSFAPVALDDVAKLAAHILVSEGPKGLDDRFRGQLITLTGPMMCDGYELAAAATQAGLNIEFDDISDSEAKQLLDSDTDVDDSEKQYLLEYYSLVREGKTNYVSTIAFAAVTGKEPTRPLEFFKSKKRHTD</sequence>
<evidence type="ECO:0000259" key="1">
    <source>
        <dbReference type="Pfam" id="PF05368"/>
    </source>
</evidence>
<dbReference type="InterPro" id="IPR008030">
    <property type="entry name" value="NmrA-like"/>
</dbReference>
<evidence type="ECO:0000313" key="3">
    <source>
        <dbReference type="Proteomes" id="UP000092154"/>
    </source>
</evidence>
<dbReference type="SUPFAM" id="SSF51735">
    <property type="entry name" value="NAD(P)-binding Rossmann-fold domains"/>
    <property type="match status" value="1"/>
</dbReference>
<evidence type="ECO:0000313" key="2">
    <source>
        <dbReference type="EMBL" id="OAX41567.1"/>
    </source>
</evidence>
<dbReference type="Pfam" id="PF05368">
    <property type="entry name" value="NmrA"/>
    <property type="match status" value="1"/>
</dbReference>
<protein>
    <recommendedName>
        <fullName evidence="1">NmrA-like domain-containing protein</fullName>
    </recommendedName>
</protein>
<name>A0A1B7N9M6_9AGAM</name>
<dbReference type="EMBL" id="KV448177">
    <property type="protein sequence ID" value="OAX41567.1"/>
    <property type="molecule type" value="Genomic_DNA"/>
</dbReference>
<dbReference type="Gene3D" id="3.90.25.10">
    <property type="entry name" value="UDP-galactose 4-epimerase, domain 1"/>
    <property type="match status" value="1"/>
</dbReference>
<dbReference type="InterPro" id="IPR036291">
    <property type="entry name" value="NAD(P)-bd_dom_sf"/>
</dbReference>
<dbReference type="Gene3D" id="3.40.50.720">
    <property type="entry name" value="NAD(P)-binding Rossmann-like Domain"/>
    <property type="match status" value="1"/>
</dbReference>
<dbReference type="STRING" id="1314800.A0A1B7N9M6"/>
<feature type="domain" description="NmrA-like" evidence="1">
    <location>
        <begin position="2"/>
        <end position="265"/>
    </location>
</feature>
<reference evidence="2 3" key="1">
    <citation type="submission" date="2016-06" db="EMBL/GenBank/DDBJ databases">
        <title>Comparative genomics of the ectomycorrhizal sister species Rhizopogon vinicolor and Rhizopogon vesiculosus (Basidiomycota: Boletales) reveals a divergence of the mating type B locus.</title>
        <authorList>
            <consortium name="DOE Joint Genome Institute"/>
            <person name="Mujic A.B."/>
            <person name="Kuo A."/>
            <person name="Tritt A."/>
            <person name="Lipzen A."/>
            <person name="Chen C."/>
            <person name="Johnson J."/>
            <person name="Sharma A."/>
            <person name="Barry K."/>
            <person name="Grigoriev I.V."/>
            <person name="Spatafora J.W."/>
        </authorList>
    </citation>
    <scope>NUCLEOTIDE SEQUENCE [LARGE SCALE GENOMIC DNA]</scope>
    <source>
        <strain evidence="2 3">AM-OR11-026</strain>
    </source>
</reference>
<dbReference type="PANTHER" id="PTHR43162:SF1">
    <property type="entry name" value="PRESTALK A DIFFERENTIATION PROTEIN A"/>
    <property type="match status" value="1"/>
</dbReference>
<organism evidence="2 3">
    <name type="scientific">Rhizopogon vinicolor AM-OR11-026</name>
    <dbReference type="NCBI Taxonomy" id="1314800"/>
    <lineage>
        <taxon>Eukaryota</taxon>
        <taxon>Fungi</taxon>
        <taxon>Dikarya</taxon>
        <taxon>Basidiomycota</taxon>
        <taxon>Agaricomycotina</taxon>
        <taxon>Agaricomycetes</taxon>
        <taxon>Agaricomycetidae</taxon>
        <taxon>Boletales</taxon>
        <taxon>Suillineae</taxon>
        <taxon>Rhizopogonaceae</taxon>
        <taxon>Rhizopogon</taxon>
    </lineage>
</organism>